<protein>
    <recommendedName>
        <fullName evidence="4">Chromosome transmission fidelity protein 4</fullName>
    </recommendedName>
</protein>
<evidence type="ECO:0000313" key="2">
    <source>
        <dbReference type="EMBL" id="KAK4455636.1"/>
    </source>
</evidence>
<keyword evidence="3" id="KW-1185">Reference proteome</keyword>
<dbReference type="EMBL" id="MU865914">
    <property type="protein sequence ID" value="KAK4455636.1"/>
    <property type="molecule type" value="Genomic_DNA"/>
</dbReference>
<dbReference type="InterPro" id="IPR031342">
    <property type="entry name" value="Mug163-like"/>
</dbReference>
<sequence length="299" mass="32415">MSKPTRMLRAPQLASANASRQPPTWFPRQLPEAPRIPSTPTPSSLIQSNLPPKLQTPPNPPTVWFSPNFPLQSDLSNPVGTSPDKPPDDRKVKLGKTLRILQSQLPTLLQSPLPQEVLSPNITLHLFPSTHPHLPAVTGRVAYIAALWSSPIAWNRIPLIGNVRLEILSERMVAQPLRKRPSGACGEQLVVRWRTAGGKGKIGAWLNSLNLNGGGETSTTAPVGDALPAGDKVKEFTGLFFFDFDAEGRILSHTIEHVQEGGQWEKGVGAKVVGLTDWLLGGMKGSEGGACPAFSRKRR</sequence>
<organism evidence="2 3">
    <name type="scientific">Podospora aff. communis PSN243</name>
    <dbReference type="NCBI Taxonomy" id="3040156"/>
    <lineage>
        <taxon>Eukaryota</taxon>
        <taxon>Fungi</taxon>
        <taxon>Dikarya</taxon>
        <taxon>Ascomycota</taxon>
        <taxon>Pezizomycotina</taxon>
        <taxon>Sordariomycetes</taxon>
        <taxon>Sordariomycetidae</taxon>
        <taxon>Sordariales</taxon>
        <taxon>Podosporaceae</taxon>
        <taxon>Podospora</taxon>
    </lineage>
</organism>
<evidence type="ECO:0000256" key="1">
    <source>
        <dbReference type="SAM" id="MobiDB-lite"/>
    </source>
</evidence>
<dbReference type="InterPro" id="IPR018790">
    <property type="entry name" value="DUF2358"/>
</dbReference>
<feature type="region of interest" description="Disordered" evidence="1">
    <location>
        <begin position="1"/>
        <end position="67"/>
    </location>
</feature>
<dbReference type="PANTHER" id="PTHR31094">
    <property type="entry name" value="RIKEN CDNA 2310061I04 GENE"/>
    <property type="match status" value="1"/>
</dbReference>
<dbReference type="AlphaFoldDB" id="A0AAV9H4P4"/>
<dbReference type="Pfam" id="PF17119">
    <property type="entry name" value="MMU163"/>
    <property type="match status" value="2"/>
</dbReference>
<evidence type="ECO:0000313" key="3">
    <source>
        <dbReference type="Proteomes" id="UP001321760"/>
    </source>
</evidence>
<reference evidence="2" key="1">
    <citation type="journal article" date="2023" name="Mol. Phylogenet. Evol.">
        <title>Genome-scale phylogeny and comparative genomics of the fungal order Sordariales.</title>
        <authorList>
            <person name="Hensen N."/>
            <person name="Bonometti L."/>
            <person name="Westerberg I."/>
            <person name="Brannstrom I.O."/>
            <person name="Guillou S."/>
            <person name="Cros-Aarteil S."/>
            <person name="Calhoun S."/>
            <person name="Haridas S."/>
            <person name="Kuo A."/>
            <person name="Mondo S."/>
            <person name="Pangilinan J."/>
            <person name="Riley R."/>
            <person name="LaButti K."/>
            <person name="Andreopoulos B."/>
            <person name="Lipzen A."/>
            <person name="Chen C."/>
            <person name="Yan M."/>
            <person name="Daum C."/>
            <person name="Ng V."/>
            <person name="Clum A."/>
            <person name="Steindorff A."/>
            <person name="Ohm R.A."/>
            <person name="Martin F."/>
            <person name="Silar P."/>
            <person name="Natvig D.O."/>
            <person name="Lalanne C."/>
            <person name="Gautier V."/>
            <person name="Ament-Velasquez S.L."/>
            <person name="Kruys A."/>
            <person name="Hutchinson M.I."/>
            <person name="Powell A.J."/>
            <person name="Barry K."/>
            <person name="Miller A.N."/>
            <person name="Grigoriev I.V."/>
            <person name="Debuchy R."/>
            <person name="Gladieux P."/>
            <person name="Hiltunen Thoren M."/>
            <person name="Johannesson H."/>
        </authorList>
    </citation>
    <scope>NUCLEOTIDE SEQUENCE</scope>
    <source>
        <strain evidence="2">PSN243</strain>
    </source>
</reference>
<comment type="caution">
    <text evidence="2">The sequence shown here is derived from an EMBL/GenBank/DDBJ whole genome shotgun (WGS) entry which is preliminary data.</text>
</comment>
<evidence type="ECO:0008006" key="4">
    <source>
        <dbReference type="Google" id="ProtNLM"/>
    </source>
</evidence>
<reference evidence="2" key="2">
    <citation type="submission" date="2023-05" db="EMBL/GenBank/DDBJ databases">
        <authorList>
            <consortium name="Lawrence Berkeley National Laboratory"/>
            <person name="Steindorff A."/>
            <person name="Hensen N."/>
            <person name="Bonometti L."/>
            <person name="Westerberg I."/>
            <person name="Brannstrom I.O."/>
            <person name="Guillou S."/>
            <person name="Cros-Aarteil S."/>
            <person name="Calhoun S."/>
            <person name="Haridas S."/>
            <person name="Kuo A."/>
            <person name="Mondo S."/>
            <person name="Pangilinan J."/>
            <person name="Riley R."/>
            <person name="Labutti K."/>
            <person name="Andreopoulos B."/>
            <person name="Lipzen A."/>
            <person name="Chen C."/>
            <person name="Yanf M."/>
            <person name="Daum C."/>
            <person name="Ng V."/>
            <person name="Clum A."/>
            <person name="Ohm R."/>
            <person name="Martin F."/>
            <person name="Silar P."/>
            <person name="Natvig D."/>
            <person name="Lalanne C."/>
            <person name="Gautier V."/>
            <person name="Ament-Velasquez S.L."/>
            <person name="Kruys A."/>
            <person name="Hutchinson M.I."/>
            <person name="Powell A.J."/>
            <person name="Barry K."/>
            <person name="Miller A.N."/>
            <person name="Grigoriev I.V."/>
            <person name="Debuchy R."/>
            <person name="Gladieux P."/>
            <person name="Thoren M.H."/>
            <person name="Johannesson H."/>
        </authorList>
    </citation>
    <scope>NUCLEOTIDE SEQUENCE</scope>
    <source>
        <strain evidence="2">PSN243</strain>
    </source>
</reference>
<gene>
    <name evidence="2" type="ORF">QBC34DRAFT_71937</name>
</gene>
<accession>A0AAV9H4P4</accession>
<proteinExistence type="predicted"/>
<dbReference type="Proteomes" id="UP001321760">
    <property type="component" value="Unassembled WGS sequence"/>
</dbReference>
<name>A0AAV9H4P4_9PEZI</name>
<dbReference type="PANTHER" id="PTHR31094:SF2">
    <property type="entry name" value="RIKEN CDNA 2310061I04 GENE"/>
    <property type="match status" value="1"/>
</dbReference>